<proteinExistence type="predicted"/>
<accession>A0ABY5E2Y1</accession>
<evidence type="ECO:0000313" key="1">
    <source>
        <dbReference type="EMBL" id="UTJ05403.1"/>
    </source>
</evidence>
<keyword evidence="2" id="KW-1185">Reference proteome</keyword>
<sequence>MARQEEAQVKTRKHYVTIPSNYIEDLQQTGKRDKARAFMEYYFDMHNETVNSVRFYGKSWGKSVGTVNSWIKDFKHEIDRYFSYWMIQNDSHHTSVANTTEQKLNTTKNTTEQLNTNKTPTVSELSKTQLNTTKNTTEQKLNKDSNKNLININVENDSTNASSKSKTIYPKNFSILWNLYDVKQSNKKRALTIFQKRWKHTDLELLEIAIKKAKEEMTPGYEKHFDGFLNGVIDSYLPQRAWFKDAKGITHQGLYHESENKFVSDKGQEVPLNAELVSKLMKNDYFGIKED</sequence>
<reference evidence="1" key="1">
    <citation type="submission" date="2022-07" db="EMBL/GenBank/DDBJ databases">
        <title>Arcobacter roscoffensis sp. nov., a marine bacterium isolated from coastal seawater collected from Roscoff, France.</title>
        <authorList>
            <person name="Pascual J."/>
            <person name="Lepeaux C."/>
            <person name="Methner A."/>
            <person name="Overmann J."/>
        </authorList>
    </citation>
    <scope>NUCLEOTIDE SEQUENCE</scope>
    <source>
        <strain evidence="1">ARW1-2F2</strain>
    </source>
</reference>
<dbReference type="RefSeq" id="WP_254575584.1">
    <property type="nucleotide sequence ID" value="NZ_CP100595.1"/>
</dbReference>
<gene>
    <name evidence="1" type="ORF">NJU99_08990</name>
</gene>
<dbReference type="Proteomes" id="UP001060012">
    <property type="component" value="Chromosome"/>
</dbReference>
<dbReference type="EMBL" id="CP100595">
    <property type="protein sequence ID" value="UTJ05403.1"/>
    <property type="molecule type" value="Genomic_DNA"/>
</dbReference>
<name>A0ABY5E2Y1_9BACT</name>
<protein>
    <submittedName>
        <fullName evidence="1">Uncharacterized protein</fullName>
    </submittedName>
</protein>
<evidence type="ECO:0000313" key="2">
    <source>
        <dbReference type="Proteomes" id="UP001060012"/>
    </source>
</evidence>
<organism evidence="1 2">
    <name type="scientific">Arcobacter roscoffensis</name>
    <dbReference type="NCBI Taxonomy" id="2961520"/>
    <lineage>
        <taxon>Bacteria</taxon>
        <taxon>Pseudomonadati</taxon>
        <taxon>Campylobacterota</taxon>
        <taxon>Epsilonproteobacteria</taxon>
        <taxon>Campylobacterales</taxon>
        <taxon>Arcobacteraceae</taxon>
        <taxon>Arcobacter</taxon>
    </lineage>
</organism>